<feature type="region of interest" description="Disordered" evidence="2">
    <location>
        <begin position="1"/>
        <end position="21"/>
    </location>
</feature>
<accession>A0AAD7MAJ9</accession>
<sequence length="338" mass="36960">MPRVATTSTSRSHRLPTGGKTPPCPPLDIHCPVDGCLWTFARQGCLNRHMHKHKSPEEREKLMIHCAEPGCTHKTLQKSNMNTHYIAKHTGLKPHMCDKCSYCAADPSCLHRHVLAIHPLLTSPDADCDESEQLSKTKGRSRKPKRVSATLPSQHASPVACSPSSDYYDASRNVWTTPSPASSIESLPYSLAYPSSPPDDATSSAWNTPSPASPIESLAYLHSPSSDHFASYPPAASPDAMLYLWDAEFEAACAAMVAPTPAPGPATQYPAQHIDPFQTGDLPAFLPELELALEQPVHNAPQAFPQLSYTYEQFTLESLFASDRLAPPFVSEWDTTAY</sequence>
<proteinExistence type="predicted"/>
<dbReference type="GO" id="GO:0008270">
    <property type="term" value="F:zinc ion binding"/>
    <property type="evidence" value="ECO:0007669"/>
    <property type="project" value="UniProtKB-KW"/>
</dbReference>
<organism evidence="4 5">
    <name type="scientific">Mycena rosella</name>
    <name type="common">Pink bonnet</name>
    <name type="synonym">Agaricus rosellus</name>
    <dbReference type="NCBI Taxonomy" id="1033263"/>
    <lineage>
        <taxon>Eukaryota</taxon>
        <taxon>Fungi</taxon>
        <taxon>Dikarya</taxon>
        <taxon>Basidiomycota</taxon>
        <taxon>Agaricomycotina</taxon>
        <taxon>Agaricomycetes</taxon>
        <taxon>Agaricomycetidae</taxon>
        <taxon>Agaricales</taxon>
        <taxon>Marasmiineae</taxon>
        <taxon>Mycenaceae</taxon>
        <taxon>Mycena</taxon>
    </lineage>
</organism>
<protein>
    <recommendedName>
        <fullName evidence="3">C2H2-type domain-containing protein</fullName>
    </recommendedName>
</protein>
<evidence type="ECO:0000256" key="2">
    <source>
        <dbReference type="SAM" id="MobiDB-lite"/>
    </source>
</evidence>
<reference evidence="4" key="1">
    <citation type="submission" date="2023-03" db="EMBL/GenBank/DDBJ databases">
        <title>Massive genome expansion in bonnet fungi (Mycena s.s.) driven by repeated elements and novel gene families across ecological guilds.</title>
        <authorList>
            <consortium name="Lawrence Berkeley National Laboratory"/>
            <person name="Harder C.B."/>
            <person name="Miyauchi S."/>
            <person name="Viragh M."/>
            <person name="Kuo A."/>
            <person name="Thoen E."/>
            <person name="Andreopoulos B."/>
            <person name="Lu D."/>
            <person name="Skrede I."/>
            <person name="Drula E."/>
            <person name="Henrissat B."/>
            <person name="Morin E."/>
            <person name="Kohler A."/>
            <person name="Barry K."/>
            <person name="LaButti K."/>
            <person name="Morin E."/>
            <person name="Salamov A."/>
            <person name="Lipzen A."/>
            <person name="Mereny Z."/>
            <person name="Hegedus B."/>
            <person name="Baldrian P."/>
            <person name="Stursova M."/>
            <person name="Weitz H."/>
            <person name="Taylor A."/>
            <person name="Grigoriev I.V."/>
            <person name="Nagy L.G."/>
            <person name="Martin F."/>
            <person name="Kauserud H."/>
        </authorList>
    </citation>
    <scope>NUCLEOTIDE SEQUENCE</scope>
    <source>
        <strain evidence="4">CBHHK067</strain>
    </source>
</reference>
<feature type="compositionally biased region" description="Basic residues" evidence="2">
    <location>
        <begin position="137"/>
        <end position="146"/>
    </location>
</feature>
<feature type="region of interest" description="Disordered" evidence="2">
    <location>
        <begin position="126"/>
        <end position="165"/>
    </location>
</feature>
<dbReference type="SMART" id="SM00355">
    <property type="entry name" value="ZnF_C2H2"/>
    <property type="match status" value="3"/>
</dbReference>
<dbReference type="InterPro" id="IPR036236">
    <property type="entry name" value="Znf_C2H2_sf"/>
</dbReference>
<keyword evidence="1" id="KW-0479">Metal-binding</keyword>
<gene>
    <name evidence="4" type="ORF">B0H17DRAFT_1124895</name>
</gene>
<feature type="domain" description="C2H2-type" evidence="3">
    <location>
        <begin position="64"/>
        <end position="94"/>
    </location>
</feature>
<dbReference type="Gene3D" id="3.30.160.60">
    <property type="entry name" value="Classic Zinc Finger"/>
    <property type="match status" value="1"/>
</dbReference>
<evidence type="ECO:0000313" key="4">
    <source>
        <dbReference type="EMBL" id="KAJ7708116.1"/>
    </source>
</evidence>
<evidence type="ECO:0000256" key="1">
    <source>
        <dbReference type="PROSITE-ProRule" id="PRU00042"/>
    </source>
</evidence>
<name>A0AAD7MAJ9_MYCRO</name>
<keyword evidence="1" id="KW-0862">Zinc</keyword>
<evidence type="ECO:0000313" key="5">
    <source>
        <dbReference type="Proteomes" id="UP001221757"/>
    </source>
</evidence>
<dbReference type="EMBL" id="JARKIE010000004">
    <property type="protein sequence ID" value="KAJ7708116.1"/>
    <property type="molecule type" value="Genomic_DNA"/>
</dbReference>
<dbReference type="AlphaFoldDB" id="A0AAD7MAJ9"/>
<feature type="compositionally biased region" description="Polar residues" evidence="2">
    <location>
        <begin position="1"/>
        <end position="10"/>
    </location>
</feature>
<dbReference type="PROSITE" id="PS00028">
    <property type="entry name" value="ZINC_FINGER_C2H2_1"/>
    <property type="match status" value="1"/>
</dbReference>
<keyword evidence="1" id="KW-0863">Zinc-finger</keyword>
<evidence type="ECO:0000259" key="3">
    <source>
        <dbReference type="PROSITE" id="PS50157"/>
    </source>
</evidence>
<keyword evidence="5" id="KW-1185">Reference proteome</keyword>
<dbReference type="InterPro" id="IPR013087">
    <property type="entry name" value="Znf_C2H2_type"/>
</dbReference>
<comment type="caution">
    <text evidence="4">The sequence shown here is derived from an EMBL/GenBank/DDBJ whole genome shotgun (WGS) entry which is preliminary data.</text>
</comment>
<dbReference type="Proteomes" id="UP001221757">
    <property type="component" value="Unassembled WGS sequence"/>
</dbReference>
<dbReference type="SUPFAM" id="SSF57667">
    <property type="entry name" value="beta-beta-alpha zinc fingers"/>
    <property type="match status" value="1"/>
</dbReference>
<dbReference type="PROSITE" id="PS50157">
    <property type="entry name" value="ZINC_FINGER_C2H2_2"/>
    <property type="match status" value="1"/>
</dbReference>